<dbReference type="SUPFAM" id="SSF82714">
    <property type="entry name" value="Multidrug efflux transporter AcrB TolC docking domain, DN and DC subdomains"/>
    <property type="match status" value="1"/>
</dbReference>
<proteinExistence type="predicted"/>
<accession>A0AAP2GMB5</accession>
<comment type="caution">
    <text evidence="2">The sequence shown here is derived from an EMBL/GenBank/DDBJ whole genome shotgun (WGS) entry which is preliminary data.</text>
</comment>
<dbReference type="Gene3D" id="3.30.70.1440">
    <property type="entry name" value="Multidrug efflux transporter AcrB pore domain"/>
    <property type="match status" value="1"/>
</dbReference>
<dbReference type="Proteomes" id="UP001319200">
    <property type="component" value="Unassembled WGS sequence"/>
</dbReference>
<dbReference type="Pfam" id="PF00873">
    <property type="entry name" value="ACR_tran"/>
    <property type="match status" value="1"/>
</dbReference>
<dbReference type="AlphaFoldDB" id="A0AAP2GMB5"/>
<feature type="transmembrane region" description="Helical" evidence="1">
    <location>
        <begin position="480"/>
        <end position="502"/>
    </location>
</feature>
<dbReference type="GO" id="GO:0042910">
    <property type="term" value="F:xenobiotic transmembrane transporter activity"/>
    <property type="evidence" value="ECO:0007669"/>
    <property type="project" value="TreeGrafter"/>
</dbReference>
<sequence>VSCARRCVYERVVGLVVALGLLVDDSIVVVENIERWMREGHTRLEATIKATKQIGLAVLGCTVALIIAFMPLVFLPEAPGDFIRSLPMGVITSVLASLFVSLTIIPFLSSRLLKENHGHPDGNMFMRALKKLIHGSYSKLLDKALARPVLTVIVAGVIFFASLQLFPVIGFSLFPASEKPQFMIEITTPLQSNLTYTNNIAAEIEKELKQHPEVAYFATNVGKGNPRVYYNVIPENERTDFAQLFIQLHEDTSPDRKLQIIEELRSKWTPYPGAKVEVKNFEQGPPMEAPVEVRLYGENLDTLRSLAARVETMLEKTEGTMYVTNPVVHLKSDIRVAINKEKAQMLGIPTVNIDRTVRLAIAGFNAGKFSDENGDDYEIVLTKAKAEHPTLDALENLYVNNNQGRAIPLTQVASLQLESSPLNIKHQDKIRTVSVNAFVQKGFLNDNVIRDVIGKMDNMKLPEGYNYEMGGELESRNESFGGFTSVIIVTIFLFIAVLILEFRTFKSTLIVLSVIPLGIVGAVIALLVTGNSLSFVAIIGLIALAGIEVKNTILLVDFTNQLRAQGKSLEEAIREAGEVRFLPIILTSLTAIGGLLPIAVSTNPLVAPLAIVLIGGLISSTLLSRIVTPVVYKLIPPRI</sequence>
<feature type="transmembrane region" description="Helical" evidence="1">
    <location>
        <begin position="535"/>
        <end position="558"/>
    </location>
</feature>
<keyword evidence="3" id="KW-1185">Reference proteome</keyword>
<gene>
    <name evidence="2" type="ORF">KK083_30920</name>
</gene>
<feature type="transmembrane region" description="Helical" evidence="1">
    <location>
        <begin position="606"/>
        <end position="632"/>
    </location>
</feature>
<evidence type="ECO:0000256" key="1">
    <source>
        <dbReference type="SAM" id="Phobius"/>
    </source>
</evidence>
<evidence type="ECO:0000313" key="2">
    <source>
        <dbReference type="EMBL" id="MBT1701346.1"/>
    </source>
</evidence>
<dbReference type="Gene3D" id="3.30.70.1430">
    <property type="entry name" value="Multidrug efflux transporter AcrB pore domain"/>
    <property type="match status" value="1"/>
</dbReference>
<organism evidence="2 3">
    <name type="scientific">Chryseosolibacter histidini</name>
    <dbReference type="NCBI Taxonomy" id="2782349"/>
    <lineage>
        <taxon>Bacteria</taxon>
        <taxon>Pseudomonadati</taxon>
        <taxon>Bacteroidota</taxon>
        <taxon>Cytophagia</taxon>
        <taxon>Cytophagales</taxon>
        <taxon>Chryseotaleaceae</taxon>
        <taxon>Chryseosolibacter</taxon>
    </lineage>
</organism>
<keyword evidence="1" id="KW-0812">Transmembrane</keyword>
<dbReference type="EMBL" id="JAHESF010000066">
    <property type="protein sequence ID" value="MBT1701346.1"/>
    <property type="molecule type" value="Genomic_DNA"/>
</dbReference>
<dbReference type="InterPro" id="IPR027463">
    <property type="entry name" value="AcrB_DN_DC_subdom"/>
</dbReference>
<protein>
    <submittedName>
        <fullName evidence="2">Efflux RND transporter permease subunit</fullName>
    </submittedName>
</protein>
<feature type="transmembrane region" description="Helical" evidence="1">
    <location>
        <begin position="86"/>
        <end position="108"/>
    </location>
</feature>
<feature type="transmembrane region" description="Helical" evidence="1">
    <location>
        <begin position="579"/>
        <end position="600"/>
    </location>
</feature>
<name>A0AAP2GMB5_9BACT</name>
<keyword evidence="1" id="KW-0472">Membrane</keyword>
<dbReference type="SUPFAM" id="SSF82866">
    <property type="entry name" value="Multidrug efflux transporter AcrB transmembrane domain"/>
    <property type="match status" value="2"/>
</dbReference>
<dbReference type="InterPro" id="IPR001036">
    <property type="entry name" value="Acrflvin-R"/>
</dbReference>
<dbReference type="SUPFAM" id="SSF82693">
    <property type="entry name" value="Multidrug efflux transporter AcrB pore domain, PN1, PN2, PC1 and PC2 subdomains"/>
    <property type="match status" value="1"/>
</dbReference>
<dbReference type="GO" id="GO:0005886">
    <property type="term" value="C:plasma membrane"/>
    <property type="evidence" value="ECO:0007669"/>
    <property type="project" value="TreeGrafter"/>
</dbReference>
<feature type="transmembrane region" description="Helical" evidence="1">
    <location>
        <begin position="509"/>
        <end position="529"/>
    </location>
</feature>
<dbReference type="RefSeq" id="WP_254170028.1">
    <property type="nucleotide sequence ID" value="NZ_JAHESF010000066.1"/>
</dbReference>
<dbReference type="Gene3D" id="3.30.2090.10">
    <property type="entry name" value="Multidrug efflux transporter AcrB TolC docking domain, DN and DC subdomains"/>
    <property type="match status" value="1"/>
</dbReference>
<evidence type="ECO:0000313" key="3">
    <source>
        <dbReference type="Proteomes" id="UP001319200"/>
    </source>
</evidence>
<dbReference type="PANTHER" id="PTHR32063">
    <property type="match status" value="1"/>
</dbReference>
<dbReference type="PRINTS" id="PR00702">
    <property type="entry name" value="ACRIFLAVINRP"/>
</dbReference>
<dbReference type="Gene3D" id="1.20.1640.10">
    <property type="entry name" value="Multidrug efflux transporter AcrB transmembrane domain"/>
    <property type="match status" value="2"/>
</dbReference>
<keyword evidence="1" id="KW-1133">Transmembrane helix</keyword>
<feature type="transmembrane region" description="Helical" evidence="1">
    <location>
        <begin position="54"/>
        <end position="74"/>
    </location>
</feature>
<reference evidence="2 3" key="1">
    <citation type="submission" date="2021-05" db="EMBL/GenBank/DDBJ databases">
        <title>A Polyphasic approach of four new species of the genus Ohtaekwangia: Ohtaekwangia histidinii sp. nov., Ohtaekwangia cretensis sp. nov., Ohtaekwangia indiensis sp. nov., Ohtaekwangia reichenbachii sp. nov. from diverse environment.</title>
        <authorList>
            <person name="Octaviana S."/>
        </authorList>
    </citation>
    <scope>NUCLEOTIDE SEQUENCE [LARGE SCALE GENOMIC DNA]</scope>
    <source>
        <strain evidence="2 3">PWU4</strain>
    </source>
</reference>
<dbReference type="PANTHER" id="PTHR32063:SF24">
    <property type="entry name" value="CATION EFFLUX SYSTEM (ACRB_ACRD_ACRF FAMILY)"/>
    <property type="match status" value="1"/>
</dbReference>
<feature type="transmembrane region" description="Helical" evidence="1">
    <location>
        <begin position="149"/>
        <end position="174"/>
    </location>
</feature>
<feature type="non-terminal residue" evidence="2">
    <location>
        <position position="1"/>
    </location>
</feature>